<dbReference type="PANTHER" id="PTHR43332">
    <property type="entry name" value="INNER MEMBRANE TRANSPORT PERMEASE YADH-RELATED"/>
    <property type="match status" value="1"/>
</dbReference>
<evidence type="ECO:0000256" key="5">
    <source>
        <dbReference type="RuleBase" id="RU361157"/>
    </source>
</evidence>
<dbReference type="GO" id="GO:0140359">
    <property type="term" value="F:ABC-type transporter activity"/>
    <property type="evidence" value="ECO:0007669"/>
    <property type="project" value="InterPro"/>
</dbReference>
<evidence type="ECO:0000256" key="1">
    <source>
        <dbReference type="ARBA" id="ARBA00004141"/>
    </source>
</evidence>
<keyword evidence="5" id="KW-1003">Cell membrane</keyword>
<dbReference type="EMBL" id="NOXS01000027">
    <property type="protein sequence ID" value="OYQ20567.1"/>
    <property type="molecule type" value="Genomic_DNA"/>
</dbReference>
<evidence type="ECO:0000313" key="7">
    <source>
        <dbReference type="EMBL" id="OYQ20567.1"/>
    </source>
</evidence>
<dbReference type="PANTHER" id="PTHR43332:SF2">
    <property type="entry name" value="INNER MEMBRANE TRANSPORT PERMEASE YADH"/>
    <property type="match status" value="1"/>
</dbReference>
<dbReference type="RefSeq" id="WP_094407718.1">
    <property type="nucleotide sequence ID" value="NZ_BMJZ01000009.1"/>
</dbReference>
<dbReference type="Pfam" id="PF01061">
    <property type="entry name" value="ABC2_membrane"/>
    <property type="match status" value="1"/>
</dbReference>
<dbReference type="InterPro" id="IPR052522">
    <property type="entry name" value="ABC-2_transport_permease"/>
</dbReference>
<keyword evidence="4 5" id="KW-0472">Membrane</keyword>
<evidence type="ECO:0000313" key="8">
    <source>
        <dbReference type="Proteomes" id="UP000216361"/>
    </source>
</evidence>
<keyword evidence="5" id="KW-0813">Transport</keyword>
<dbReference type="InterPro" id="IPR047817">
    <property type="entry name" value="ABC2_TM_bact-type"/>
</dbReference>
<feature type="transmembrane region" description="Helical" evidence="5">
    <location>
        <begin position="12"/>
        <end position="28"/>
    </location>
</feature>
<organism evidence="7 8">
    <name type="scientific">Elstera cyanobacteriorum</name>
    <dbReference type="NCBI Taxonomy" id="2022747"/>
    <lineage>
        <taxon>Bacteria</taxon>
        <taxon>Pseudomonadati</taxon>
        <taxon>Pseudomonadota</taxon>
        <taxon>Alphaproteobacteria</taxon>
        <taxon>Rhodospirillales</taxon>
        <taxon>Rhodospirillaceae</taxon>
        <taxon>Elstera</taxon>
    </lineage>
</organism>
<reference evidence="7 8" key="1">
    <citation type="submission" date="2017-07" db="EMBL/GenBank/DDBJ databases">
        <title>Elstera cyanobacteriorum sp. nov., a novel bacterium isolated from cyanobacterial aggregates in a eutrophic lake.</title>
        <authorList>
            <person name="Cai H."/>
        </authorList>
    </citation>
    <scope>NUCLEOTIDE SEQUENCE [LARGE SCALE GENOMIC DNA]</scope>
    <source>
        <strain evidence="7 8">TH019</strain>
    </source>
</reference>
<evidence type="ECO:0000256" key="4">
    <source>
        <dbReference type="ARBA" id="ARBA00023136"/>
    </source>
</evidence>
<protein>
    <recommendedName>
        <fullName evidence="5">Transport permease protein</fullName>
    </recommendedName>
</protein>
<sequence length="269" mass="29261">MSDRFSLPPMPLPPMGVNWLGLWTLYLKEVRRFLNVYTQTVAAPVVTSFLFLAVFTLALGRGAEIVDGVPYSQFLGPGLIMMAMTQNAFANTSSSLVISKVQGNIVDLLMPPLSPAEVTLAMTAAGVTRGLLVGLVTATAMAPFVTLAPQHAFFLLFHAVMACTMLALLGMLGGLWSEKFDHMAAITNFLISPLAFLSGTFYTTTRLPPDWQTVAHLNPFFYMLDGFRYGFIDHADGSLTVGLIVMVGTNIALSYAVYTLIRTGYRLKS</sequence>
<feature type="transmembrane region" description="Helical" evidence="5">
    <location>
        <begin position="152"/>
        <end position="176"/>
    </location>
</feature>
<comment type="similarity">
    <text evidence="5">Belongs to the ABC-2 integral membrane protein family.</text>
</comment>
<dbReference type="InterPro" id="IPR000412">
    <property type="entry name" value="ABC_2_transport"/>
</dbReference>
<keyword evidence="3 5" id="KW-1133">Transmembrane helix</keyword>
<feature type="transmembrane region" description="Helical" evidence="5">
    <location>
        <begin position="79"/>
        <end position="99"/>
    </location>
</feature>
<proteinExistence type="inferred from homology"/>
<feature type="transmembrane region" description="Helical" evidence="5">
    <location>
        <begin position="239"/>
        <end position="261"/>
    </location>
</feature>
<evidence type="ECO:0000256" key="3">
    <source>
        <dbReference type="ARBA" id="ARBA00022989"/>
    </source>
</evidence>
<accession>A0A255XU79</accession>
<dbReference type="PROSITE" id="PS51012">
    <property type="entry name" value="ABC_TM2"/>
    <property type="match status" value="1"/>
</dbReference>
<dbReference type="InterPro" id="IPR013525">
    <property type="entry name" value="ABC2_TM"/>
</dbReference>
<feature type="transmembrane region" description="Helical" evidence="5">
    <location>
        <begin position="40"/>
        <end position="59"/>
    </location>
</feature>
<dbReference type="PRINTS" id="PR00164">
    <property type="entry name" value="ABC2TRNSPORT"/>
</dbReference>
<evidence type="ECO:0000259" key="6">
    <source>
        <dbReference type="PROSITE" id="PS51012"/>
    </source>
</evidence>
<dbReference type="PIRSF" id="PIRSF006648">
    <property type="entry name" value="DrrB"/>
    <property type="match status" value="1"/>
</dbReference>
<evidence type="ECO:0000256" key="2">
    <source>
        <dbReference type="ARBA" id="ARBA00022692"/>
    </source>
</evidence>
<keyword evidence="2 5" id="KW-0812">Transmembrane</keyword>
<feature type="transmembrane region" description="Helical" evidence="5">
    <location>
        <begin position="120"/>
        <end position="146"/>
    </location>
</feature>
<dbReference type="AlphaFoldDB" id="A0A255XU79"/>
<keyword evidence="8" id="KW-1185">Reference proteome</keyword>
<dbReference type="OrthoDB" id="9804001at2"/>
<feature type="transmembrane region" description="Helical" evidence="5">
    <location>
        <begin position="183"/>
        <end position="202"/>
    </location>
</feature>
<feature type="domain" description="ABC transmembrane type-2" evidence="6">
    <location>
        <begin position="35"/>
        <end position="264"/>
    </location>
</feature>
<comment type="caution">
    <text evidence="7">The sequence shown here is derived from an EMBL/GenBank/DDBJ whole genome shotgun (WGS) entry which is preliminary data.</text>
</comment>
<dbReference type="GO" id="GO:0043190">
    <property type="term" value="C:ATP-binding cassette (ABC) transporter complex"/>
    <property type="evidence" value="ECO:0007669"/>
    <property type="project" value="InterPro"/>
</dbReference>
<name>A0A255XU79_9PROT</name>
<comment type="subcellular location">
    <subcellularLocation>
        <location evidence="5">Cell inner membrane</location>
        <topology evidence="5">Multi-pass membrane protein</topology>
    </subcellularLocation>
    <subcellularLocation>
        <location evidence="1">Membrane</location>
        <topology evidence="1">Multi-pass membrane protein</topology>
    </subcellularLocation>
</comment>
<gene>
    <name evidence="7" type="ORF">CHR90_04110</name>
</gene>
<dbReference type="Proteomes" id="UP000216361">
    <property type="component" value="Unassembled WGS sequence"/>
</dbReference>